<feature type="domain" description="C2H2-type" evidence="9">
    <location>
        <begin position="126"/>
        <end position="153"/>
    </location>
</feature>
<feature type="domain" description="C2H2-type" evidence="9">
    <location>
        <begin position="290"/>
        <end position="317"/>
    </location>
</feature>
<keyword evidence="4 7" id="KW-0863">Zinc-finger</keyword>
<dbReference type="Pfam" id="PF00096">
    <property type="entry name" value="zf-C2H2"/>
    <property type="match status" value="5"/>
</dbReference>
<dbReference type="InterPro" id="IPR036236">
    <property type="entry name" value="Znf_C2H2_sf"/>
</dbReference>
<keyword evidence="3" id="KW-0677">Repeat</keyword>
<keyword evidence="2" id="KW-0479">Metal-binding</keyword>
<gene>
    <name evidence="10" type="ORF">JTE90_012703</name>
</gene>
<dbReference type="PANTHER" id="PTHR23235">
    <property type="entry name" value="KRUEPPEL-LIKE TRANSCRIPTION FACTOR"/>
    <property type="match status" value="1"/>
</dbReference>
<feature type="domain" description="C2H2-type" evidence="9">
    <location>
        <begin position="346"/>
        <end position="375"/>
    </location>
</feature>
<evidence type="ECO:0000256" key="2">
    <source>
        <dbReference type="ARBA" id="ARBA00022723"/>
    </source>
</evidence>
<comment type="caution">
    <text evidence="10">The sequence shown here is derived from an EMBL/GenBank/DDBJ whole genome shotgun (WGS) entry which is preliminary data.</text>
</comment>
<evidence type="ECO:0000256" key="8">
    <source>
        <dbReference type="SAM" id="MobiDB-lite"/>
    </source>
</evidence>
<dbReference type="FunFam" id="3.30.160.60:FF:000446">
    <property type="entry name" value="Zinc finger protein"/>
    <property type="match status" value="1"/>
</dbReference>
<name>A0AAV6W264_9ARAC</name>
<dbReference type="InterPro" id="IPR013087">
    <property type="entry name" value="Znf_C2H2_type"/>
</dbReference>
<dbReference type="AlphaFoldDB" id="A0AAV6W264"/>
<proteinExistence type="predicted"/>
<keyword evidence="11" id="KW-1185">Reference proteome</keyword>
<evidence type="ECO:0000256" key="5">
    <source>
        <dbReference type="ARBA" id="ARBA00022833"/>
    </source>
</evidence>
<evidence type="ECO:0000256" key="4">
    <source>
        <dbReference type="ARBA" id="ARBA00022771"/>
    </source>
</evidence>
<reference evidence="10 11" key="1">
    <citation type="journal article" date="2022" name="Nat. Ecol. Evol.">
        <title>A masculinizing supergene underlies an exaggerated male reproductive morph in a spider.</title>
        <authorList>
            <person name="Hendrickx F."/>
            <person name="De Corte Z."/>
            <person name="Sonet G."/>
            <person name="Van Belleghem S.M."/>
            <person name="Kostlbacher S."/>
            <person name="Vangestel C."/>
        </authorList>
    </citation>
    <scope>NUCLEOTIDE SEQUENCE [LARGE SCALE GENOMIC DNA]</scope>
    <source>
        <strain evidence="10">W744_W776</strain>
    </source>
</reference>
<dbReference type="SUPFAM" id="SSF57667">
    <property type="entry name" value="beta-beta-alpha zinc fingers"/>
    <property type="match status" value="4"/>
</dbReference>
<keyword evidence="5" id="KW-0862">Zinc</keyword>
<feature type="region of interest" description="Disordered" evidence="8">
    <location>
        <begin position="63"/>
        <end position="94"/>
    </location>
</feature>
<feature type="region of interest" description="Disordered" evidence="8">
    <location>
        <begin position="261"/>
        <end position="287"/>
    </location>
</feature>
<dbReference type="PROSITE" id="PS00028">
    <property type="entry name" value="ZINC_FINGER_C2H2_1"/>
    <property type="match status" value="5"/>
</dbReference>
<dbReference type="Gene3D" id="3.30.160.60">
    <property type="entry name" value="Classic Zinc Finger"/>
    <property type="match status" value="5"/>
</dbReference>
<dbReference type="FunFam" id="3.30.160.60:FF:000774">
    <property type="entry name" value="Zinc finger protein"/>
    <property type="match status" value="1"/>
</dbReference>
<dbReference type="SMART" id="SM00355">
    <property type="entry name" value="ZnF_C2H2"/>
    <property type="match status" value="5"/>
</dbReference>
<dbReference type="Proteomes" id="UP000827092">
    <property type="component" value="Unassembled WGS sequence"/>
</dbReference>
<evidence type="ECO:0000313" key="10">
    <source>
        <dbReference type="EMBL" id="KAG8201633.1"/>
    </source>
</evidence>
<dbReference type="GO" id="GO:0008270">
    <property type="term" value="F:zinc ion binding"/>
    <property type="evidence" value="ECO:0007669"/>
    <property type="project" value="UniProtKB-KW"/>
</dbReference>
<sequence length="406" mass="45758">MIRIEVGPIIISCQSLSDNQPTGSLLQPQATSNSLTVATRGTANGIPEIEVQPIVVGSCSLAGKQQQPAPLPPPQATSDSLRVTRRNTEATENEIPESIAETSVSDQSSFYISQMTPSQLSNNQFYPCSQCFKVYNYPSLLERHMVSHTRAKPFKCNFCATSNVFPFPPLLVGAEIVTEKVSKLYSSKTKSNVHTCDICQKTFPFKSYLKRHMFIHVRQQVRGMLPIQIRQASLRSTFLEFIHGVWGIPTADIEKEVHSKINNDTPHSDSENHQFNNHTSTSKKRTKRHFNCGTCPKTFYQRGHLEDHMRTHTGEKPFTCEQCPKSFNKYCHLKTHIRIHTGEQPYKCNLCGRRFNRKDNLNAHLRTKGHYTAQQGGDSLLEDMGSSSPKELKNVSNVIEPSLPQL</sequence>
<evidence type="ECO:0000256" key="6">
    <source>
        <dbReference type="ARBA" id="ARBA00023242"/>
    </source>
</evidence>
<dbReference type="GO" id="GO:0000981">
    <property type="term" value="F:DNA-binding transcription factor activity, RNA polymerase II-specific"/>
    <property type="evidence" value="ECO:0007669"/>
    <property type="project" value="TreeGrafter"/>
</dbReference>
<organism evidence="10 11">
    <name type="scientific">Oedothorax gibbosus</name>
    <dbReference type="NCBI Taxonomy" id="931172"/>
    <lineage>
        <taxon>Eukaryota</taxon>
        <taxon>Metazoa</taxon>
        <taxon>Ecdysozoa</taxon>
        <taxon>Arthropoda</taxon>
        <taxon>Chelicerata</taxon>
        <taxon>Arachnida</taxon>
        <taxon>Araneae</taxon>
        <taxon>Araneomorphae</taxon>
        <taxon>Entelegynae</taxon>
        <taxon>Araneoidea</taxon>
        <taxon>Linyphiidae</taxon>
        <taxon>Erigoninae</taxon>
        <taxon>Oedothorax</taxon>
    </lineage>
</organism>
<evidence type="ECO:0000259" key="9">
    <source>
        <dbReference type="PROSITE" id="PS50157"/>
    </source>
</evidence>
<evidence type="ECO:0000256" key="1">
    <source>
        <dbReference type="ARBA" id="ARBA00004123"/>
    </source>
</evidence>
<dbReference type="EMBL" id="JAFNEN010000003">
    <property type="protein sequence ID" value="KAG8201633.1"/>
    <property type="molecule type" value="Genomic_DNA"/>
</dbReference>
<feature type="compositionally biased region" description="Basic and acidic residues" evidence="8">
    <location>
        <begin position="261"/>
        <end position="272"/>
    </location>
</feature>
<dbReference type="GO" id="GO:0000978">
    <property type="term" value="F:RNA polymerase II cis-regulatory region sequence-specific DNA binding"/>
    <property type="evidence" value="ECO:0007669"/>
    <property type="project" value="TreeGrafter"/>
</dbReference>
<evidence type="ECO:0000256" key="3">
    <source>
        <dbReference type="ARBA" id="ARBA00022737"/>
    </source>
</evidence>
<feature type="domain" description="C2H2-type" evidence="9">
    <location>
        <begin position="318"/>
        <end position="345"/>
    </location>
</feature>
<dbReference type="GO" id="GO:0005634">
    <property type="term" value="C:nucleus"/>
    <property type="evidence" value="ECO:0007669"/>
    <property type="project" value="UniProtKB-SubCell"/>
</dbReference>
<accession>A0AAV6W264</accession>
<keyword evidence="6" id="KW-0539">Nucleus</keyword>
<protein>
    <recommendedName>
        <fullName evidence="9">C2H2-type domain-containing protein</fullName>
    </recommendedName>
</protein>
<dbReference type="PROSITE" id="PS50157">
    <property type="entry name" value="ZINC_FINGER_C2H2_2"/>
    <property type="match status" value="5"/>
</dbReference>
<dbReference type="FunFam" id="3.30.160.60:FF:001498">
    <property type="entry name" value="Zinc finger protein 404"/>
    <property type="match status" value="1"/>
</dbReference>
<dbReference type="GO" id="GO:0045893">
    <property type="term" value="P:positive regulation of DNA-templated transcription"/>
    <property type="evidence" value="ECO:0007669"/>
    <property type="project" value="UniProtKB-ARBA"/>
</dbReference>
<evidence type="ECO:0000313" key="11">
    <source>
        <dbReference type="Proteomes" id="UP000827092"/>
    </source>
</evidence>
<feature type="domain" description="C2H2-type" evidence="9">
    <location>
        <begin position="194"/>
        <end position="221"/>
    </location>
</feature>
<feature type="compositionally biased region" description="Polar residues" evidence="8">
    <location>
        <begin position="385"/>
        <end position="406"/>
    </location>
</feature>
<comment type="subcellular location">
    <subcellularLocation>
        <location evidence="1">Nucleus</location>
    </subcellularLocation>
</comment>
<feature type="region of interest" description="Disordered" evidence="8">
    <location>
        <begin position="368"/>
        <end position="406"/>
    </location>
</feature>
<dbReference type="GO" id="GO:0005694">
    <property type="term" value="C:chromosome"/>
    <property type="evidence" value="ECO:0007669"/>
    <property type="project" value="UniProtKB-ARBA"/>
</dbReference>
<evidence type="ECO:0000256" key="7">
    <source>
        <dbReference type="PROSITE-ProRule" id="PRU00042"/>
    </source>
</evidence>
<dbReference type="FunFam" id="3.30.160.60:FF:001732">
    <property type="entry name" value="Zgc:162936"/>
    <property type="match status" value="1"/>
</dbReference>